<dbReference type="Proteomes" id="UP000745859">
    <property type="component" value="Unassembled WGS sequence"/>
</dbReference>
<keyword evidence="3" id="KW-1185">Reference proteome</keyword>
<dbReference type="RefSeq" id="WP_167188213.1">
    <property type="nucleotide sequence ID" value="NZ_JAASQL010000002.1"/>
</dbReference>
<dbReference type="InterPro" id="IPR025921">
    <property type="entry name" value="HmuY"/>
</dbReference>
<comment type="caution">
    <text evidence="2">The sequence shown here is derived from an EMBL/GenBank/DDBJ whole genome shotgun (WGS) entry which is preliminary data.</text>
</comment>
<reference evidence="2 3" key="1">
    <citation type="submission" date="2020-03" db="EMBL/GenBank/DDBJ databases">
        <title>Genomic Encyclopedia of Type Strains, Phase IV (KMG-IV): sequencing the most valuable type-strain genomes for metagenomic binning, comparative biology and taxonomic classification.</title>
        <authorList>
            <person name="Goeker M."/>
        </authorList>
    </citation>
    <scope>NUCLEOTIDE SEQUENCE [LARGE SCALE GENOMIC DNA]</scope>
    <source>
        <strain evidence="2 3">DSM 101599</strain>
    </source>
</reference>
<organism evidence="2 3">
    <name type="scientific">Wenyingzhuangia heitensis</name>
    <dbReference type="NCBI Taxonomy" id="1487859"/>
    <lineage>
        <taxon>Bacteria</taxon>
        <taxon>Pseudomonadati</taxon>
        <taxon>Bacteroidota</taxon>
        <taxon>Flavobacteriia</taxon>
        <taxon>Flavobacteriales</taxon>
        <taxon>Flavobacteriaceae</taxon>
        <taxon>Wenyingzhuangia</taxon>
    </lineage>
</organism>
<keyword evidence="1" id="KW-0732">Signal</keyword>
<feature type="chain" id="PRO_5047307995" description="HmuY protein" evidence="1">
    <location>
        <begin position="21"/>
        <end position="503"/>
    </location>
</feature>
<gene>
    <name evidence="2" type="ORF">FHR24_002150</name>
</gene>
<evidence type="ECO:0000256" key="1">
    <source>
        <dbReference type="SAM" id="SignalP"/>
    </source>
</evidence>
<evidence type="ECO:0000313" key="2">
    <source>
        <dbReference type="EMBL" id="NIJ45682.1"/>
    </source>
</evidence>
<dbReference type="EMBL" id="JAASQL010000002">
    <property type="protein sequence ID" value="NIJ45682.1"/>
    <property type="molecule type" value="Genomic_DNA"/>
</dbReference>
<sequence>MKKQLFIKLLCALFVFSSCSNDDSTNLIDFTVSFKNTTTSIIEGESEAAIDLNFSRAAATSGVIDLSYSVENAVYGTDFTTNPSGENGTISIPVASGDSKATVTLTKLTDPIEGTSRSIDFTIASLESSGWDYGANKTINVSFTPVASTGAVIDLLTGGSTQPNQSYIDLSTGKQTPVKRDTWEIAVYNGTENRVFLNSSLLVAAAELKGKTDLLSVTETSNLTETLTLNSWGAPTEVATVSELLVNLPVGYSQFSNVEQGIVFTDSKEGNIDETAFSEISTTASENNVYIVSLGNEIPTDAAAAGALNTTGEHRGYVKVRVLTDGNSYTIRYADLNETTTYKELVVQKNSSKVKTAISLTNDGVVEVEPESSKWDLNFSGVFSYSSGGYGLTYSDYGLHNTLGNVGLYQVLTYKVEDDVRTDLEVSSYIDFQLSNVDDASFIYDNQTVIASDWRNSGDGIAKDDRYYIIKDNEGNLYKLRFTALLSSSGERGYSQFEYKKLN</sequence>
<name>A0ABX0UA35_9FLAO</name>
<accession>A0ABX0UA35</accession>
<dbReference type="PROSITE" id="PS51257">
    <property type="entry name" value="PROKAR_LIPOPROTEIN"/>
    <property type="match status" value="1"/>
</dbReference>
<dbReference type="CDD" id="cd12105">
    <property type="entry name" value="HmuY"/>
    <property type="match status" value="1"/>
</dbReference>
<protein>
    <recommendedName>
        <fullName evidence="4">HmuY protein</fullName>
    </recommendedName>
</protein>
<feature type="signal peptide" evidence="1">
    <location>
        <begin position="1"/>
        <end position="20"/>
    </location>
</feature>
<dbReference type="Pfam" id="PF14064">
    <property type="entry name" value="HmuY"/>
    <property type="match status" value="1"/>
</dbReference>
<evidence type="ECO:0000313" key="3">
    <source>
        <dbReference type="Proteomes" id="UP000745859"/>
    </source>
</evidence>
<proteinExistence type="predicted"/>
<evidence type="ECO:0008006" key="4">
    <source>
        <dbReference type="Google" id="ProtNLM"/>
    </source>
</evidence>